<gene>
    <name evidence="2" type="ORF">VKT23_015078</name>
</gene>
<evidence type="ECO:0000256" key="1">
    <source>
        <dbReference type="SAM" id="MobiDB-lite"/>
    </source>
</evidence>
<evidence type="ECO:0000313" key="2">
    <source>
        <dbReference type="EMBL" id="KAK7444761.1"/>
    </source>
</evidence>
<dbReference type="EMBL" id="JBANRG010000049">
    <property type="protein sequence ID" value="KAK7444761.1"/>
    <property type="molecule type" value="Genomic_DNA"/>
</dbReference>
<reference evidence="2 3" key="1">
    <citation type="submission" date="2024-01" db="EMBL/GenBank/DDBJ databases">
        <title>A draft genome for the cacao thread blight pathogen Marasmiellus scandens.</title>
        <authorList>
            <person name="Baruah I.K."/>
            <person name="Leung J."/>
            <person name="Bukari Y."/>
            <person name="Amoako-Attah I."/>
            <person name="Meinhardt L.W."/>
            <person name="Bailey B.A."/>
            <person name="Cohen S.P."/>
        </authorList>
    </citation>
    <scope>NUCLEOTIDE SEQUENCE [LARGE SCALE GENOMIC DNA]</scope>
    <source>
        <strain evidence="2 3">GH-19</strain>
    </source>
</reference>
<feature type="region of interest" description="Disordered" evidence="1">
    <location>
        <begin position="53"/>
        <end position="150"/>
    </location>
</feature>
<proteinExistence type="predicted"/>
<feature type="compositionally biased region" description="Low complexity" evidence="1">
    <location>
        <begin position="58"/>
        <end position="71"/>
    </location>
</feature>
<accession>A0ABR1IYJ8</accession>
<protein>
    <submittedName>
        <fullName evidence="2">Uncharacterized protein</fullName>
    </submittedName>
</protein>
<keyword evidence="3" id="KW-1185">Reference proteome</keyword>
<evidence type="ECO:0000313" key="3">
    <source>
        <dbReference type="Proteomes" id="UP001498398"/>
    </source>
</evidence>
<comment type="caution">
    <text evidence="2">The sequence shown here is derived from an EMBL/GenBank/DDBJ whole genome shotgun (WGS) entry which is preliminary data.</text>
</comment>
<organism evidence="2 3">
    <name type="scientific">Marasmiellus scandens</name>
    <dbReference type="NCBI Taxonomy" id="2682957"/>
    <lineage>
        <taxon>Eukaryota</taxon>
        <taxon>Fungi</taxon>
        <taxon>Dikarya</taxon>
        <taxon>Basidiomycota</taxon>
        <taxon>Agaricomycotina</taxon>
        <taxon>Agaricomycetes</taxon>
        <taxon>Agaricomycetidae</taxon>
        <taxon>Agaricales</taxon>
        <taxon>Marasmiineae</taxon>
        <taxon>Omphalotaceae</taxon>
        <taxon>Marasmiellus</taxon>
    </lineage>
</organism>
<dbReference type="Proteomes" id="UP001498398">
    <property type="component" value="Unassembled WGS sequence"/>
</dbReference>
<sequence length="238" mass="26569">MAYRLQKQRPLITKRMSFTIQPDPPKPNITARCEFGSDYLQRRAWARLQSENSMVLESPPTSSQDSSTPKQSNEEKVSDANVRGASKEPTPTPIILSHAAQNPPAHSSQVLPYQPESEGTSDTSDDEDSVQQSLSFIPKPPGEAGKPGAGGYKLEDTLIKKHSWTPADYQLVYGACKKLCLERLDTSANYRRQDDTAKLDICTKIMNQYSITKGYEDCWPVRDMMKSVLKNRKTGGRA</sequence>
<name>A0ABR1IYJ8_9AGAR</name>